<reference evidence="13" key="1">
    <citation type="submission" date="2017-05" db="EMBL/GenBank/DDBJ databases">
        <authorList>
            <person name="Varghese N."/>
            <person name="Submissions S."/>
        </authorList>
    </citation>
    <scope>NUCLEOTIDE SEQUENCE</scope>
    <source>
        <strain evidence="13">Su22</strain>
    </source>
</reference>
<evidence type="ECO:0000256" key="5">
    <source>
        <dbReference type="ARBA" id="ARBA00012865"/>
    </source>
</evidence>
<keyword evidence="10" id="KW-0862">Zinc</keyword>
<gene>
    <name evidence="13" type="ORF">SAMN06296020_11233</name>
</gene>
<dbReference type="PROSITE" id="PS00743">
    <property type="entry name" value="BETA_LACTAMASE_B_1"/>
    <property type="match status" value="1"/>
</dbReference>
<keyword evidence="7" id="KW-0732">Signal</keyword>
<keyword evidence="6" id="KW-0479">Metal-binding</keyword>
<evidence type="ECO:0000256" key="8">
    <source>
        <dbReference type="ARBA" id="ARBA00022764"/>
    </source>
</evidence>
<evidence type="ECO:0000256" key="3">
    <source>
        <dbReference type="ARBA" id="ARBA00004418"/>
    </source>
</evidence>
<dbReference type="Pfam" id="PF00753">
    <property type="entry name" value="Lactamase_B"/>
    <property type="match status" value="1"/>
</dbReference>
<evidence type="ECO:0000256" key="10">
    <source>
        <dbReference type="ARBA" id="ARBA00022833"/>
    </source>
</evidence>
<dbReference type="CDD" id="cd07743">
    <property type="entry name" value="metallo-hydrolase-like_MBL-fold"/>
    <property type="match status" value="1"/>
</dbReference>
<dbReference type="PANTHER" id="PTHR42951">
    <property type="entry name" value="METALLO-BETA-LACTAMASE DOMAIN-CONTAINING"/>
    <property type="match status" value="1"/>
</dbReference>
<evidence type="ECO:0000256" key="6">
    <source>
        <dbReference type="ARBA" id="ARBA00022723"/>
    </source>
</evidence>
<dbReference type="GO" id="GO:0008270">
    <property type="term" value="F:zinc ion binding"/>
    <property type="evidence" value="ECO:0007669"/>
    <property type="project" value="InterPro"/>
</dbReference>
<dbReference type="InterPro" id="IPR001279">
    <property type="entry name" value="Metallo-B-lactamas"/>
</dbReference>
<name>A0AA45WXR2_9CLOT</name>
<dbReference type="InterPro" id="IPR036866">
    <property type="entry name" value="RibonucZ/Hydroxyglut_hydro"/>
</dbReference>
<comment type="caution">
    <text evidence="13">The sequence shown here is derived from an EMBL/GenBank/DDBJ whole genome shotgun (WGS) entry which is preliminary data.</text>
</comment>
<dbReference type="GO" id="GO:0046677">
    <property type="term" value="P:response to antibiotic"/>
    <property type="evidence" value="ECO:0007669"/>
    <property type="project" value="UniProtKB-KW"/>
</dbReference>
<dbReference type="EMBL" id="FXUF01000012">
    <property type="protein sequence ID" value="SMP64908.1"/>
    <property type="molecule type" value="Genomic_DNA"/>
</dbReference>
<keyword evidence="14" id="KW-1185">Reference proteome</keyword>
<dbReference type="AlphaFoldDB" id="A0AA45WXR2"/>
<evidence type="ECO:0000256" key="4">
    <source>
        <dbReference type="ARBA" id="ARBA00005250"/>
    </source>
</evidence>
<comment type="catalytic activity">
    <reaction evidence="1">
        <text>a beta-lactam + H2O = a substituted beta-amino acid</text>
        <dbReference type="Rhea" id="RHEA:20401"/>
        <dbReference type="ChEBI" id="CHEBI:15377"/>
        <dbReference type="ChEBI" id="CHEBI:35627"/>
        <dbReference type="ChEBI" id="CHEBI:140347"/>
        <dbReference type="EC" id="3.5.2.6"/>
    </reaction>
</comment>
<dbReference type="EC" id="3.5.2.6" evidence="5"/>
<evidence type="ECO:0000256" key="9">
    <source>
        <dbReference type="ARBA" id="ARBA00022801"/>
    </source>
</evidence>
<dbReference type="Proteomes" id="UP001158066">
    <property type="component" value="Unassembled WGS sequence"/>
</dbReference>
<dbReference type="PANTHER" id="PTHR42951:SF14">
    <property type="entry name" value="METALLO-BETA-LACTAMASE SUPERFAMILY PROTEIN"/>
    <property type="match status" value="1"/>
</dbReference>
<accession>A0AA45WXR2</accession>
<organism evidence="13 14">
    <name type="scientific">Anoxynatronum buryatiense</name>
    <dbReference type="NCBI Taxonomy" id="489973"/>
    <lineage>
        <taxon>Bacteria</taxon>
        <taxon>Bacillati</taxon>
        <taxon>Bacillota</taxon>
        <taxon>Clostridia</taxon>
        <taxon>Eubacteriales</taxon>
        <taxon>Clostridiaceae</taxon>
        <taxon>Anoxynatronum</taxon>
    </lineage>
</organism>
<keyword evidence="9" id="KW-0378">Hydrolase</keyword>
<keyword evidence="8" id="KW-0574">Periplasm</keyword>
<dbReference type="RefSeq" id="WP_283410079.1">
    <property type="nucleotide sequence ID" value="NZ_FXUF01000012.1"/>
</dbReference>
<evidence type="ECO:0000256" key="11">
    <source>
        <dbReference type="ARBA" id="ARBA00023251"/>
    </source>
</evidence>
<proteinExistence type="inferred from homology"/>
<dbReference type="GO" id="GO:0042597">
    <property type="term" value="C:periplasmic space"/>
    <property type="evidence" value="ECO:0007669"/>
    <property type="project" value="UniProtKB-SubCell"/>
</dbReference>
<dbReference type="SUPFAM" id="SSF56281">
    <property type="entry name" value="Metallo-hydrolase/oxidoreductase"/>
    <property type="match status" value="1"/>
</dbReference>
<dbReference type="InterPro" id="IPR050855">
    <property type="entry name" value="NDM-1-like"/>
</dbReference>
<feature type="domain" description="Metallo-beta-lactamase" evidence="12">
    <location>
        <begin position="18"/>
        <end position="209"/>
    </location>
</feature>
<evidence type="ECO:0000313" key="13">
    <source>
        <dbReference type="EMBL" id="SMP64908.1"/>
    </source>
</evidence>
<dbReference type="SMART" id="SM00849">
    <property type="entry name" value="Lactamase_B"/>
    <property type="match status" value="1"/>
</dbReference>
<dbReference type="Gene3D" id="3.60.15.10">
    <property type="entry name" value="Ribonuclease Z/Hydroxyacylglutathione hydrolase-like"/>
    <property type="match status" value="1"/>
</dbReference>
<comment type="cofactor">
    <cofactor evidence="2">
        <name>Zn(2+)</name>
        <dbReference type="ChEBI" id="CHEBI:29105"/>
    </cofactor>
</comment>
<comment type="similarity">
    <text evidence="4">Belongs to the metallo-beta-lactamase superfamily. Class-B beta-lactamase family.</text>
</comment>
<dbReference type="GO" id="GO:0008800">
    <property type="term" value="F:beta-lactamase activity"/>
    <property type="evidence" value="ECO:0007669"/>
    <property type="project" value="UniProtKB-EC"/>
</dbReference>
<comment type="subcellular location">
    <subcellularLocation>
        <location evidence="3">Periplasm</location>
    </subcellularLocation>
</comment>
<evidence type="ECO:0000256" key="2">
    <source>
        <dbReference type="ARBA" id="ARBA00001947"/>
    </source>
</evidence>
<dbReference type="GO" id="GO:0017001">
    <property type="term" value="P:antibiotic catabolic process"/>
    <property type="evidence" value="ECO:0007669"/>
    <property type="project" value="InterPro"/>
</dbReference>
<sequence>MQPRLKWLTKSVAYIPAPVNTGVLVREAKAILVDTGLDKDHANKMIRALEAENITPVAIINTHSHADHCGGNAQLQHKRGLPVFAPRLEKPFIEDPYLEAFGLFGAAHPPAALQNKFLKAKPSRVTGVFEPDDSIWQWQDFQITLVPLPGHSPQQTGVLCEEVLFAADVLLGAEYLDKHLIPFNSDVIRHRESLYRLKDLAVDWCVPGHGTPMEDHRPSVERNLAALDLIDEWILTNTQTQAMLDELLSRFCSHYGVGMETISQYHLYRTAFAAHASGLTEMGKLCHRVQNGTLLWEAASQNQ</sequence>
<protein>
    <recommendedName>
        <fullName evidence="5">beta-lactamase</fullName>
        <ecNumber evidence="5">3.5.2.6</ecNumber>
    </recommendedName>
</protein>
<evidence type="ECO:0000259" key="12">
    <source>
        <dbReference type="SMART" id="SM00849"/>
    </source>
</evidence>
<dbReference type="InterPro" id="IPR001018">
    <property type="entry name" value="Beta-lactamase_class-B_CS"/>
</dbReference>
<evidence type="ECO:0000313" key="14">
    <source>
        <dbReference type="Proteomes" id="UP001158066"/>
    </source>
</evidence>
<evidence type="ECO:0000256" key="7">
    <source>
        <dbReference type="ARBA" id="ARBA00022729"/>
    </source>
</evidence>
<keyword evidence="11" id="KW-0046">Antibiotic resistance</keyword>
<evidence type="ECO:0000256" key="1">
    <source>
        <dbReference type="ARBA" id="ARBA00001526"/>
    </source>
</evidence>